<dbReference type="RefSeq" id="WP_078786762.1">
    <property type="nucleotide sequence ID" value="NZ_FMTO01000004.1"/>
</dbReference>
<protein>
    <recommendedName>
        <fullName evidence="3">Regulatory protein, luxR family</fullName>
    </recommendedName>
</protein>
<dbReference type="OrthoDB" id="9909132at2"/>
<keyword evidence="2" id="KW-1185">Reference proteome</keyword>
<proteinExistence type="predicted"/>
<evidence type="ECO:0000313" key="1">
    <source>
        <dbReference type="EMBL" id="SJZ57611.1"/>
    </source>
</evidence>
<organism evidence="1 2">
    <name type="scientific">Eubacterium ruminantium</name>
    <dbReference type="NCBI Taxonomy" id="42322"/>
    <lineage>
        <taxon>Bacteria</taxon>
        <taxon>Bacillati</taxon>
        <taxon>Bacillota</taxon>
        <taxon>Clostridia</taxon>
        <taxon>Eubacteriales</taxon>
        <taxon>Eubacteriaceae</taxon>
        <taxon>Eubacterium</taxon>
    </lineage>
</organism>
<dbReference type="EMBL" id="FUXA01000006">
    <property type="protein sequence ID" value="SJZ57611.1"/>
    <property type="molecule type" value="Genomic_DNA"/>
</dbReference>
<accession>A0A1T4LSK0</accession>
<sequence>MRENSPSKDYIDFICALYGDVYDDRLEDSKPPTAGYESRVPGSDWSPGKFSMHKSLQVFQKELEEKGIKMSTSKIRKILITGGCWSTERSREVERLFKLYTLSVSNGGLGFKEDIAIKRIANELKVSVATVTINLPYISVVYNLEHKSKNAVRCEEYKKRKQIKK</sequence>
<gene>
    <name evidence="1" type="ORF">SAMN02745110_00907</name>
</gene>
<evidence type="ECO:0000313" key="2">
    <source>
        <dbReference type="Proteomes" id="UP000189857"/>
    </source>
</evidence>
<dbReference type="Proteomes" id="UP000189857">
    <property type="component" value="Unassembled WGS sequence"/>
</dbReference>
<dbReference type="AlphaFoldDB" id="A0A1T4LSK0"/>
<evidence type="ECO:0008006" key="3">
    <source>
        <dbReference type="Google" id="ProtNLM"/>
    </source>
</evidence>
<reference evidence="1 2" key="1">
    <citation type="submission" date="2017-02" db="EMBL/GenBank/DDBJ databases">
        <authorList>
            <person name="Peterson S.W."/>
        </authorList>
    </citation>
    <scope>NUCLEOTIDE SEQUENCE [LARGE SCALE GENOMIC DNA]</scope>
    <source>
        <strain evidence="1 2">ATCC 17233</strain>
    </source>
</reference>
<name>A0A1T4LSK0_9FIRM</name>